<proteinExistence type="predicted"/>
<dbReference type="EMBL" id="MH669007">
    <property type="protein sequence ID" value="AXQ61407.1"/>
    <property type="molecule type" value="Genomic_DNA"/>
</dbReference>
<dbReference type="GeneID" id="65115733"/>
<accession>A0A385DRE9</accession>
<dbReference type="Proteomes" id="UP000263654">
    <property type="component" value="Segment"/>
</dbReference>
<evidence type="ECO:0000313" key="2">
    <source>
        <dbReference type="Proteomes" id="UP000263654"/>
    </source>
</evidence>
<dbReference type="KEGG" id="vg:65115733"/>
<protein>
    <submittedName>
        <fullName evidence="1">Uncharacterized protein</fullName>
    </submittedName>
</protein>
<organism evidence="1 2">
    <name type="scientific">Gordonia phage Marietta</name>
    <dbReference type="NCBI Taxonomy" id="2301558"/>
    <lineage>
        <taxon>Viruses</taxon>
        <taxon>Duplodnaviria</taxon>
        <taxon>Heunggongvirae</taxon>
        <taxon>Uroviricota</taxon>
        <taxon>Caudoviricetes</taxon>
        <taxon>Zierdtviridae</taxon>
        <taxon>Emilbogenvirinae</taxon>
        <taxon>Sukkupivirus</taxon>
        <taxon>Sukkupivirus marietta</taxon>
    </lineage>
</organism>
<gene>
    <name evidence="1" type="primary">88</name>
    <name evidence="1" type="ORF">SEA_MARIETTA_88</name>
</gene>
<keyword evidence="2" id="KW-1185">Reference proteome</keyword>
<sequence length="174" mass="18937">MHTSPNGTRYLTLDDVTAMLPNGDAPRPRSASGYGEVATRHRVRCAVGDDARILTRRVYALSYGNGGGSPYVYGTVSGERQRFYLDTVTDHTLRDLAAAGVTWAPVTNLDVRDARDLDTRAGGVHGDGYAQRLRFDGSPRGPLCVYPTSRPDDVGLPTREGRLFFARRAHDVGA</sequence>
<name>A0A385DRE9_9CAUD</name>
<reference evidence="1 2" key="1">
    <citation type="submission" date="2018-07" db="EMBL/GenBank/DDBJ databases">
        <authorList>
            <person name="Burke E.M."/>
            <person name="Good S."/>
            <person name="Jeffords E.T."/>
            <person name="Pearson M."/>
            <person name="Sohlstrom A."/>
            <person name="Westholm D.E."/>
            <person name="Butela K.A."/>
            <person name="Garlena R.A."/>
            <person name="Russell D.A."/>
            <person name="Pope W.H."/>
            <person name="Jacobs-Sera D."/>
            <person name="Hatfull G.F."/>
        </authorList>
    </citation>
    <scope>NUCLEOTIDE SEQUENCE [LARGE SCALE GENOMIC DNA]</scope>
</reference>
<dbReference type="RefSeq" id="YP_010098065.1">
    <property type="nucleotide sequence ID" value="NC_055763.1"/>
</dbReference>
<evidence type="ECO:0000313" key="1">
    <source>
        <dbReference type="EMBL" id="AXQ61407.1"/>
    </source>
</evidence>